<keyword evidence="4 10" id="KW-0732">Signal</keyword>
<feature type="domain" description="Peptidase S8/S53" evidence="11">
    <location>
        <begin position="155"/>
        <end position="374"/>
    </location>
</feature>
<dbReference type="Pfam" id="PF22148">
    <property type="entry name" value="Fervidolysin_NPro-like"/>
    <property type="match status" value="1"/>
</dbReference>
<feature type="chain" id="PRO_5020373740" evidence="10">
    <location>
        <begin position="24"/>
        <end position="1291"/>
    </location>
</feature>
<evidence type="ECO:0000313" key="14">
    <source>
        <dbReference type="EMBL" id="TDU68105.1"/>
    </source>
</evidence>
<comment type="caution">
    <text evidence="14">The sequence shown here is derived from an EMBL/GenBank/DDBJ whole genome shotgun (WGS) entry which is preliminary data.</text>
</comment>
<evidence type="ECO:0000259" key="11">
    <source>
        <dbReference type="Pfam" id="PF00082"/>
    </source>
</evidence>
<dbReference type="InterPro" id="IPR036852">
    <property type="entry name" value="Peptidase_S8/S53_dom_sf"/>
</dbReference>
<dbReference type="Pfam" id="PF02225">
    <property type="entry name" value="PA"/>
    <property type="match status" value="1"/>
</dbReference>
<dbReference type="SUPFAM" id="SSF49313">
    <property type="entry name" value="Cadherin-like"/>
    <property type="match status" value="2"/>
</dbReference>
<dbReference type="PANTHER" id="PTHR43806">
    <property type="entry name" value="PEPTIDASE S8"/>
    <property type="match status" value="1"/>
</dbReference>
<evidence type="ECO:0000256" key="9">
    <source>
        <dbReference type="RuleBase" id="RU003355"/>
    </source>
</evidence>
<dbReference type="EMBL" id="SOCA01000006">
    <property type="protein sequence ID" value="TDU68105.1"/>
    <property type="molecule type" value="Genomic_DNA"/>
</dbReference>
<dbReference type="InterPro" id="IPR015919">
    <property type="entry name" value="Cadherin-like_sf"/>
</dbReference>
<dbReference type="Pfam" id="PF05345">
    <property type="entry name" value="He_PIG"/>
    <property type="match status" value="4"/>
</dbReference>
<dbReference type="InterPro" id="IPR015500">
    <property type="entry name" value="Peptidase_S8_subtilisin-rel"/>
</dbReference>
<gene>
    <name evidence="14" type="ORF">EI77_03222</name>
</gene>
<evidence type="ECO:0000256" key="5">
    <source>
        <dbReference type="ARBA" id="ARBA00022801"/>
    </source>
</evidence>
<accession>A0A4R7RTJ3</accession>
<comment type="similarity">
    <text evidence="1 8 9">Belongs to the peptidase S8 family.</text>
</comment>
<dbReference type="GO" id="GO:0016020">
    <property type="term" value="C:membrane"/>
    <property type="evidence" value="ECO:0007669"/>
    <property type="project" value="InterPro"/>
</dbReference>
<evidence type="ECO:0000256" key="6">
    <source>
        <dbReference type="ARBA" id="ARBA00022825"/>
    </source>
</evidence>
<dbReference type="PROSITE" id="PS51892">
    <property type="entry name" value="SUBTILASE"/>
    <property type="match status" value="1"/>
</dbReference>
<dbReference type="PANTHER" id="PTHR43806:SF11">
    <property type="entry name" value="CEREVISIN-RELATED"/>
    <property type="match status" value="1"/>
</dbReference>
<dbReference type="Gene3D" id="3.50.30.30">
    <property type="match status" value="1"/>
</dbReference>
<dbReference type="Proteomes" id="UP000295662">
    <property type="component" value="Unassembled WGS sequence"/>
</dbReference>
<evidence type="ECO:0000259" key="12">
    <source>
        <dbReference type="Pfam" id="PF02225"/>
    </source>
</evidence>
<dbReference type="Gene3D" id="3.40.50.200">
    <property type="entry name" value="Peptidase S8/S53 domain"/>
    <property type="match status" value="1"/>
</dbReference>
<dbReference type="InterPro" id="IPR022398">
    <property type="entry name" value="Peptidase_S8_His-AS"/>
</dbReference>
<proteinExistence type="inferred from homology"/>
<keyword evidence="2" id="KW-0964">Secreted</keyword>
<dbReference type="InterPro" id="IPR000209">
    <property type="entry name" value="Peptidase_S8/S53_dom"/>
</dbReference>
<organism evidence="14 15">
    <name type="scientific">Prosthecobacter fusiformis</name>
    <dbReference type="NCBI Taxonomy" id="48464"/>
    <lineage>
        <taxon>Bacteria</taxon>
        <taxon>Pseudomonadati</taxon>
        <taxon>Verrucomicrobiota</taxon>
        <taxon>Verrucomicrobiia</taxon>
        <taxon>Verrucomicrobiales</taxon>
        <taxon>Verrucomicrobiaceae</taxon>
        <taxon>Prosthecobacter</taxon>
    </lineage>
</organism>
<evidence type="ECO:0000256" key="4">
    <source>
        <dbReference type="ARBA" id="ARBA00022729"/>
    </source>
</evidence>
<dbReference type="RefSeq" id="WP_166647291.1">
    <property type="nucleotide sequence ID" value="NZ_SOCA01000006.1"/>
</dbReference>
<dbReference type="InterPro" id="IPR023828">
    <property type="entry name" value="Peptidase_S8_Ser-AS"/>
</dbReference>
<feature type="active site" description="Charge relay system" evidence="7 8">
    <location>
        <position position="503"/>
    </location>
</feature>
<dbReference type="SUPFAM" id="SSF52743">
    <property type="entry name" value="Subtilisin-like"/>
    <property type="match status" value="1"/>
</dbReference>
<dbReference type="PROSITE" id="PS00136">
    <property type="entry name" value="SUBTILASE_ASP"/>
    <property type="match status" value="1"/>
</dbReference>
<dbReference type="CDD" id="cd07473">
    <property type="entry name" value="Peptidases_S8_Subtilisin_like"/>
    <property type="match status" value="1"/>
</dbReference>
<dbReference type="InterPro" id="IPR013783">
    <property type="entry name" value="Ig-like_fold"/>
</dbReference>
<evidence type="ECO:0000256" key="10">
    <source>
        <dbReference type="SAM" id="SignalP"/>
    </source>
</evidence>
<dbReference type="Pfam" id="PF00082">
    <property type="entry name" value="Peptidase_S8"/>
    <property type="match status" value="1"/>
</dbReference>
<keyword evidence="6 8" id="KW-0720">Serine protease</keyword>
<dbReference type="InterPro" id="IPR050131">
    <property type="entry name" value="Peptidase_S8_subtilisin-like"/>
</dbReference>
<feature type="domain" description="PA" evidence="12">
    <location>
        <begin position="397"/>
        <end position="480"/>
    </location>
</feature>
<feature type="active site" description="Charge relay system" evidence="7 8">
    <location>
        <position position="162"/>
    </location>
</feature>
<evidence type="ECO:0000256" key="8">
    <source>
        <dbReference type="PROSITE-ProRule" id="PRU01240"/>
    </source>
</evidence>
<feature type="domain" description="Fervidolysin-like N-terminal prodomain" evidence="13">
    <location>
        <begin position="21"/>
        <end position="102"/>
    </location>
</feature>
<dbReference type="Gene3D" id="2.60.40.10">
    <property type="entry name" value="Immunoglobulins"/>
    <property type="match status" value="4"/>
</dbReference>
<reference evidence="14 15" key="1">
    <citation type="submission" date="2019-03" db="EMBL/GenBank/DDBJ databases">
        <title>Genomic Encyclopedia of Archaeal and Bacterial Type Strains, Phase II (KMG-II): from individual species to whole genera.</title>
        <authorList>
            <person name="Goeker M."/>
        </authorList>
    </citation>
    <scope>NUCLEOTIDE SEQUENCE [LARGE SCALE GENOMIC DNA]</scope>
    <source>
        <strain evidence="14 15">ATCC 25309</strain>
    </source>
</reference>
<dbReference type="InterPro" id="IPR034204">
    <property type="entry name" value="PfSUB1-like_cat_dom"/>
</dbReference>
<keyword evidence="3 8" id="KW-0645">Protease</keyword>
<name>A0A4R7RTJ3_9BACT</name>
<dbReference type="GO" id="GO:0006508">
    <property type="term" value="P:proteolysis"/>
    <property type="evidence" value="ECO:0007669"/>
    <property type="project" value="UniProtKB-KW"/>
</dbReference>
<evidence type="ECO:0000313" key="15">
    <source>
        <dbReference type="Proteomes" id="UP000295662"/>
    </source>
</evidence>
<dbReference type="GO" id="GO:0004252">
    <property type="term" value="F:serine-type endopeptidase activity"/>
    <property type="evidence" value="ECO:0007669"/>
    <property type="project" value="UniProtKB-UniRule"/>
</dbReference>
<keyword evidence="2" id="KW-0134">Cell wall</keyword>
<sequence>MSIGRSYWLLLTLLPLAIIQAQAQTPAEYVEGEVIVTFKASTTQRTADSSLKKRSLRFERRYERLSALRRKPMGLVRNGGRKTQDLIAELKNDPTVETVEPNYLRHISALPADSRFNEQWALQNTGQVVSGRAGTIGADISYVDAWAKSRTPDGEMVVAVVDTGVDVIHPEIAPRMWTNSLEIPGNNVDDDSNGYTDDYYGYNFSDGFSDPSDSGSHGTHVAGTIAAQGNNTGVIGVNDHVKIMALRVSSNGDTISTSAVIEAIEYAVAMKQRGINIVAINSSYGGGGFSSIERAAIISAGEQGIILCAAAGNNSRNNNTTNTYPASYGLTNMIVVASSDHQDALSSFSNYGSTSVDLAAPGSQILSTIPATYSVVAGSRTYAALRVDYAKTVTSLTGQIVDCGLGHPGDFPVGFSGKIALIQRGEMTFAEKVSNAQTAGAIGVVIYDNVSSQDIFEATLGVPSLWIPVLAVRQTHGQAIKSVLPTTLSFVASAAYQSMQGTSMATPHVSAAVAFAALNFPNETLTQRKQRILASVDVTAGLQGRVRTNGRLNLDRIVDADQNGMADWSLNIANVAALKGGILGLPYSENLTVDTGTPPYQFTLTSGSLPPGITLTAGGLLSGLPEQTGSFTFTIAVTNEVENSGSKTFTLFIAAQAQQIVTASLPDGYTGAPYSFSLTARGGTGPYLWSLTSGSLPDGFSLSPSGVISGLTDLAENRTFKVSFVDAHRLTAEADLSLAINPSPITITRQTALPYGVRSGSYSQSLTASGGTTPYTWSVLSGTLPRGLTLSSTGILSGKPALAGNYEFRLQVRDATQAITSKIFTVEIRAGYSRPVMNPLTLGSTFIGAAYTSTVSAENYPSSYKITGLPSGLTYSSKTGAISGRPKVHGDYTITVTATNTAGTSLAVSSVLSVRNLPPQWVGTFTGIITRNTASNKDLGSRFNLTTTSLGAYSLKVITGTTSKSATGYLVEGEYQVDVLIHGQQLRLALDPASQLISGFHGAAAEVRGWRNPWPENQVVAAQRIGYYSAALNPATSLEPPPLPIPLGSGYLTIRISSTGLASITGRTSTGDTVTSSSILGPSGETAVYQSLYSSTGSLTGSFNVQLGLGEKPAGNSLTGTLTWLKPVNKTRYYPGGFGSLSLDVSGGYLALTSSGSIVQGLPNPGVQSLIFSEGGLDLSDTVPNLPAFDFTSTYLVKTPLAGSSANLARTTLTINKATGAISGSFTLSENETTTKRKVSFLGMIIPHGTGGVKAQGYFLLPQIPLAGERSTTSPILSGRVQILQPSSSTE</sequence>
<evidence type="ECO:0000256" key="1">
    <source>
        <dbReference type="ARBA" id="ARBA00011073"/>
    </source>
</evidence>
<evidence type="ECO:0000256" key="7">
    <source>
        <dbReference type="PIRSR" id="PIRSR615500-1"/>
    </source>
</evidence>
<feature type="signal peptide" evidence="10">
    <location>
        <begin position="1"/>
        <end position="23"/>
    </location>
</feature>
<dbReference type="PROSITE" id="PS00137">
    <property type="entry name" value="SUBTILASE_HIS"/>
    <property type="match status" value="1"/>
</dbReference>
<dbReference type="GO" id="GO:0005509">
    <property type="term" value="F:calcium ion binding"/>
    <property type="evidence" value="ECO:0007669"/>
    <property type="project" value="InterPro"/>
</dbReference>
<keyword evidence="15" id="KW-1185">Reference proteome</keyword>
<evidence type="ECO:0000256" key="3">
    <source>
        <dbReference type="ARBA" id="ARBA00022670"/>
    </source>
</evidence>
<dbReference type="InterPro" id="IPR023827">
    <property type="entry name" value="Peptidase_S8_Asp-AS"/>
</dbReference>
<evidence type="ECO:0000256" key="2">
    <source>
        <dbReference type="ARBA" id="ARBA00022512"/>
    </source>
</evidence>
<keyword evidence="5 8" id="KW-0378">Hydrolase</keyword>
<feature type="active site" description="Charge relay system" evidence="7 8">
    <location>
        <position position="217"/>
    </location>
</feature>
<dbReference type="InterPro" id="IPR003137">
    <property type="entry name" value="PA_domain"/>
</dbReference>
<dbReference type="PROSITE" id="PS00138">
    <property type="entry name" value="SUBTILASE_SER"/>
    <property type="match status" value="1"/>
</dbReference>
<protein>
    <submittedName>
        <fullName evidence="14">Putative Ig domain-containing protein</fullName>
    </submittedName>
</protein>
<dbReference type="PRINTS" id="PR00723">
    <property type="entry name" value="SUBTILISIN"/>
</dbReference>
<dbReference type="InterPro" id="IPR054399">
    <property type="entry name" value="Fervidolysin-like_N_prodom"/>
</dbReference>
<evidence type="ECO:0000259" key="13">
    <source>
        <dbReference type="Pfam" id="PF22148"/>
    </source>
</evidence>